<keyword evidence="3 6" id="KW-0812">Transmembrane</keyword>
<dbReference type="Pfam" id="PF01594">
    <property type="entry name" value="AI-2E_transport"/>
    <property type="match status" value="1"/>
</dbReference>
<dbReference type="GO" id="GO:0055085">
    <property type="term" value="P:transmembrane transport"/>
    <property type="evidence" value="ECO:0007669"/>
    <property type="project" value="TreeGrafter"/>
</dbReference>
<dbReference type="AlphaFoldDB" id="A0A2V3U2C8"/>
<dbReference type="GO" id="GO:0016020">
    <property type="term" value="C:membrane"/>
    <property type="evidence" value="ECO:0007669"/>
    <property type="project" value="UniProtKB-SubCell"/>
</dbReference>
<feature type="transmembrane region" description="Helical" evidence="6">
    <location>
        <begin position="190"/>
        <end position="212"/>
    </location>
</feature>
<evidence type="ECO:0000256" key="2">
    <source>
        <dbReference type="ARBA" id="ARBA00009773"/>
    </source>
</evidence>
<evidence type="ECO:0000256" key="3">
    <source>
        <dbReference type="ARBA" id="ARBA00022692"/>
    </source>
</evidence>
<keyword evidence="4 6" id="KW-1133">Transmembrane helix</keyword>
<dbReference type="EMBL" id="QJJK01000008">
    <property type="protein sequence ID" value="PXW56383.1"/>
    <property type="molecule type" value="Genomic_DNA"/>
</dbReference>
<feature type="transmembrane region" description="Helical" evidence="6">
    <location>
        <begin position="304"/>
        <end position="321"/>
    </location>
</feature>
<comment type="similarity">
    <text evidence="2">Belongs to the autoinducer-2 exporter (AI-2E) (TC 2.A.86) family.</text>
</comment>
<evidence type="ECO:0000313" key="7">
    <source>
        <dbReference type="EMBL" id="PXW56383.1"/>
    </source>
</evidence>
<dbReference type="PANTHER" id="PTHR21716:SF16">
    <property type="entry name" value="BLL1467 PROTEIN"/>
    <property type="match status" value="1"/>
</dbReference>
<comment type="subcellular location">
    <subcellularLocation>
        <location evidence="1">Membrane</location>
        <topology evidence="1">Multi-pass membrane protein</topology>
    </subcellularLocation>
</comment>
<protein>
    <submittedName>
        <fullName evidence="7">Putative PurR-regulated permease PerM</fullName>
    </submittedName>
</protein>
<dbReference type="PANTHER" id="PTHR21716">
    <property type="entry name" value="TRANSMEMBRANE PROTEIN"/>
    <property type="match status" value="1"/>
</dbReference>
<evidence type="ECO:0000256" key="1">
    <source>
        <dbReference type="ARBA" id="ARBA00004141"/>
    </source>
</evidence>
<feature type="transmembrane region" description="Helical" evidence="6">
    <location>
        <begin position="341"/>
        <end position="368"/>
    </location>
</feature>
<feature type="transmembrane region" description="Helical" evidence="6">
    <location>
        <begin position="269"/>
        <end position="297"/>
    </location>
</feature>
<keyword evidence="8" id="KW-1185">Reference proteome</keyword>
<keyword evidence="5 6" id="KW-0472">Membrane</keyword>
<sequence>MSTHGQRHGLAWMDVLDNRNGQRDGVATAPPKLPLAEPPGLPTDPVVVCLVILITLALLTVAYVAADIILPIVLAFVLKLLFQPVMRLLEKLGVPRSIAALLLILAVFGAIVGVGAAASGPATTWAGKLPEGIARLQERLRFLDEPITTLRTFLHHADGIVQGGGGGGSGGGGAAGTAIAAVLFSSTTHFAGSFFETILILFFLLVSGNTFLKRTVEILPTFRDKRQAVELSQRVEENISAYLLTITIMNAAVGLATGAAMWACGLGDPLLWGVVAFLLNYVPIIGPFFGVGLFLLAGLLTLDPIWAALLPAALYLVIHVIEGELVTPMLLAKRFTLNPVLVIISLIFWFWMWGVPGAILAVPMLAIFKIICDGVQPLAAIGHFLTGDE</sequence>
<feature type="transmembrane region" description="Helical" evidence="6">
    <location>
        <begin position="45"/>
        <end position="78"/>
    </location>
</feature>
<evidence type="ECO:0000256" key="5">
    <source>
        <dbReference type="ARBA" id="ARBA00023136"/>
    </source>
</evidence>
<organism evidence="7 8">
    <name type="scientific">Chelatococcus asaccharovorans</name>
    <dbReference type="NCBI Taxonomy" id="28210"/>
    <lineage>
        <taxon>Bacteria</taxon>
        <taxon>Pseudomonadati</taxon>
        <taxon>Pseudomonadota</taxon>
        <taxon>Alphaproteobacteria</taxon>
        <taxon>Hyphomicrobiales</taxon>
        <taxon>Chelatococcaceae</taxon>
        <taxon>Chelatococcus</taxon>
    </lineage>
</organism>
<feature type="transmembrane region" description="Helical" evidence="6">
    <location>
        <begin position="98"/>
        <end position="118"/>
    </location>
</feature>
<name>A0A2V3U2C8_9HYPH</name>
<evidence type="ECO:0000256" key="4">
    <source>
        <dbReference type="ARBA" id="ARBA00022989"/>
    </source>
</evidence>
<evidence type="ECO:0000256" key="6">
    <source>
        <dbReference type="SAM" id="Phobius"/>
    </source>
</evidence>
<dbReference type="Proteomes" id="UP000248021">
    <property type="component" value="Unassembled WGS sequence"/>
</dbReference>
<dbReference type="InterPro" id="IPR002549">
    <property type="entry name" value="AI-2E-like"/>
</dbReference>
<feature type="transmembrane region" description="Helical" evidence="6">
    <location>
        <begin position="241"/>
        <end position="263"/>
    </location>
</feature>
<accession>A0A2V3U2C8</accession>
<proteinExistence type="inferred from homology"/>
<comment type="caution">
    <text evidence="7">The sequence shown here is derived from an EMBL/GenBank/DDBJ whole genome shotgun (WGS) entry which is preliminary data.</text>
</comment>
<evidence type="ECO:0000313" key="8">
    <source>
        <dbReference type="Proteomes" id="UP000248021"/>
    </source>
</evidence>
<gene>
    <name evidence="7" type="ORF">C7450_108133</name>
</gene>
<reference evidence="7 8" key="1">
    <citation type="submission" date="2018-05" db="EMBL/GenBank/DDBJ databases">
        <title>Genomic Encyclopedia of Type Strains, Phase IV (KMG-IV): sequencing the most valuable type-strain genomes for metagenomic binning, comparative biology and taxonomic classification.</title>
        <authorList>
            <person name="Goeker M."/>
        </authorList>
    </citation>
    <scope>NUCLEOTIDE SEQUENCE [LARGE SCALE GENOMIC DNA]</scope>
    <source>
        <strain evidence="7 8">DSM 6462</strain>
    </source>
</reference>